<gene>
    <name evidence="5" type="ORF">DU000_00645</name>
</gene>
<dbReference type="PROSITE" id="PS50110">
    <property type="entry name" value="RESPONSE_REGULATORY"/>
    <property type="match status" value="1"/>
</dbReference>
<dbReference type="PANTHER" id="PTHR44591">
    <property type="entry name" value="STRESS RESPONSE REGULATOR PROTEIN 1"/>
    <property type="match status" value="1"/>
</dbReference>
<dbReference type="InterPro" id="IPR029787">
    <property type="entry name" value="Nucleotide_cyclase"/>
</dbReference>
<organism evidence="5 6">
    <name type="scientific">Parvibium lacunae</name>
    <dbReference type="NCBI Taxonomy" id="1888893"/>
    <lineage>
        <taxon>Bacteria</taxon>
        <taxon>Pseudomonadati</taxon>
        <taxon>Pseudomonadota</taxon>
        <taxon>Betaproteobacteria</taxon>
        <taxon>Burkholderiales</taxon>
        <taxon>Alcaligenaceae</taxon>
        <taxon>Parvibium</taxon>
    </lineage>
</organism>
<sequence length="372" mass="41496">MRPNKPMTQADTDKKRVLIVDDSKIVRASLTKHLKDRFLVREAENGEQGWEALLLDPGIQVVICDLMMPVMDGYALLDKIRSSKVKRIRTIPFIVISGADDDENSQLEAVDHGANDFVSKNAGAIELLARLESMLELGRTQRALSESREALSKNAAFDPIMQMATPHFLDMQLDMMWSFARRHNTDIALLCIRIDRPSLGQQAQNHNLFSKLEVAIGELLGKTVRKEDCVARTAEGEFNIAAAGITQQSAEAFAQRLLHALAKADLKKFGNDVNLSISIGIASLRHDRVNTLYELRALAHDRVEEAQKLGGNQIQSLPNGKHELPPALETQIINAEKAVELLNGGELGLVLPHVERLRRELHPLLQLFEQLH</sequence>
<keyword evidence="6" id="KW-1185">Reference proteome</keyword>
<feature type="domain" description="Response regulatory" evidence="3">
    <location>
        <begin position="16"/>
        <end position="135"/>
    </location>
</feature>
<dbReference type="InterPro" id="IPR001789">
    <property type="entry name" value="Sig_transdc_resp-reg_receiver"/>
</dbReference>
<evidence type="ECO:0000259" key="3">
    <source>
        <dbReference type="PROSITE" id="PS50110"/>
    </source>
</evidence>
<dbReference type="NCBIfam" id="TIGR00254">
    <property type="entry name" value="GGDEF"/>
    <property type="match status" value="1"/>
</dbReference>
<dbReference type="SMART" id="SM00267">
    <property type="entry name" value="GGDEF"/>
    <property type="match status" value="1"/>
</dbReference>
<dbReference type="Proteomes" id="UP000252357">
    <property type="component" value="Unassembled WGS sequence"/>
</dbReference>
<dbReference type="SUPFAM" id="SSF52172">
    <property type="entry name" value="CheY-like"/>
    <property type="match status" value="1"/>
</dbReference>
<dbReference type="AlphaFoldDB" id="A0A368L6H1"/>
<dbReference type="Pfam" id="PF00072">
    <property type="entry name" value="Response_reg"/>
    <property type="match status" value="1"/>
</dbReference>
<evidence type="ECO:0000256" key="2">
    <source>
        <dbReference type="PROSITE-ProRule" id="PRU00169"/>
    </source>
</evidence>
<evidence type="ECO:0000256" key="1">
    <source>
        <dbReference type="ARBA" id="ARBA00022553"/>
    </source>
</evidence>
<dbReference type="Gene3D" id="3.40.50.2300">
    <property type="match status" value="1"/>
</dbReference>
<feature type="domain" description="GGDEF" evidence="4">
    <location>
        <begin position="185"/>
        <end position="319"/>
    </location>
</feature>
<feature type="modified residue" description="4-aspartylphosphate" evidence="2">
    <location>
        <position position="65"/>
    </location>
</feature>
<dbReference type="OrthoDB" id="9812260at2"/>
<dbReference type="GO" id="GO:0000160">
    <property type="term" value="P:phosphorelay signal transduction system"/>
    <property type="evidence" value="ECO:0007669"/>
    <property type="project" value="InterPro"/>
</dbReference>
<dbReference type="InterPro" id="IPR000160">
    <property type="entry name" value="GGDEF_dom"/>
</dbReference>
<dbReference type="PANTHER" id="PTHR44591:SF3">
    <property type="entry name" value="RESPONSE REGULATORY DOMAIN-CONTAINING PROTEIN"/>
    <property type="match status" value="1"/>
</dbReference>
<dbReference type="SMART" id="SM00448">
    <property type="entry name" value="REC"/>
    <property type="match status" value="1"/>
</dbReference>
<protein>
    <submittedName>
        <fullName evidence="5">Response regulator</fullName>
    </submittedName>
</protein>
<dbReference type="PROSITE" id="PS50887">
    <property type="entry name" value="GGDEF"/>
    <property type="match status" value="1"/>
</dbReference>
<dbReference type="EMBL" id="QPGB01000001">
    <property type="protein sequence ID" value="RCS59288.1"/>
    <property type="molecule type" value="Genomic_DNA"/>
</dbReference>
<name>A0A368L6H1_9BURK</name>
<dbReference type="InterPro" id="IPR043128">
    <property type="entry name" value="Rev_trsase/Diguanyl_cyclase"/>
</dbReference>
<evidence type="ECO:0000313" key="5">
    <source>
        <dbReference type="EMBL" id="RCS59288.1"/>
    </source>
</evidence>
<reference evidence="5 6" key="1">
    <citation type="journal article" date="2018" name="Int. J. Syst. Evol. Microbiol.">
        <title>Parvibium lacunae gen. nov., sp. nov., a new member of the family Alcaligenaceae isolated from a freshwater pond.</title>
        <authorList>
            <person name="Chen W.M."/>
            <person name="Xie P.B."/>
            <person name="Hsu M.Y."/>
            <person name="Sheu S.Y."/>
        </authorList>
    </citation>
    <scope>NUCLEOTIDE SEQUENCE [LARGE SCALE GENOMIC DNA]</scope>
    <source>
        <strain evidence="5 6">KMB9</strain>
    </source>
</reference>
<dbReference type="Gene3D" id="3.30.70.270">
    <property type="match status" value="1"/>
</dbReference>
<evidence type="ECO:0000259" key="4">
    <source>
        <dbReference type="PROSITE" id="PS50887"/>
    </source>
</evidence>
<keyword evidence="1 2" id="KW-0597">Phosphoprotein</keyword>
<dbReference type="RefSeq" id="WP_114401437.1">
    <property type="nucleotide sequence ID" value="NZ_QPGB01000001.1"/>
</dbReference>
<proteinExistence type="predicted"/>
<dbReference type="InterPro" id="IPR011006">
    <property type="entry name" value="CheY-like_superfamily"/>
</dbReference>
<dbReference type="CDD" id="cd00156">
    <property type="entry name" value="REC"/>
    <property type="match status" value="1"/>
</dbReference>
<dbReference type="SUPFAM" id="SSF55073">
    <property type="entry name" value="Nucleotide cyclase"/>
    <property type="match status" value="1"/>
</dbReference>
<comment type="caution">
    <text evidence="5">The sequence shown here is derived from an EMBL/GenBank/DDBJ whole genome shotgun (WGS) entry which is preliminary data.</text>
</comment>
<evidence type="ECO:0000313" key="6">
    <source>
        <dbReference type="Proteomes" id="UP000252357"/>
    </source>
</evidence>
<dbReference type="InterPro" id="IPR050595">
    <property type="entry name" value="Bact_response_regulator"/>
</dbReference>
<accession>A0A368L6H1</accession>
<dbReference type="Pfam" id="PF00990">
    <property type="entry name" value="GGDEF"/>
    <property type="match status" value="1"/>
</dbReference>